<dbReference type="EMBL" id="RBTH01000216">
    <property type="protein sequence ID" value="RMT45301.1"/>
    <property type="molecule type" value="Genomic_DNA"/>
</dbReference>
<dbReference type="AlphaFoldDB" id="A0A0Q0AFS7"/>
<evidence type="ECO:0000313" key="1">
    <source>
        <dbReference type="EMBL" id="RMT45301.1"/>
    </source>
</evidence>
<gene>
    <name evidence="1" type="ORF">ALP48_00658</name>
</gene>
<reference evidence="1 2" key="1">
    <citation type="submission" date="2018-08" db="EMBL/GenBank/DDBJ databases">
        <title>Recombination of ecologically and evolutionarily significant loci maintains genetic cohesion in the Pseudomonas syringae species complex.</title>
        <authorList>
            <person name="Dillon M."/>
            <person name="Thakur S."/>
            <person name="Almeida R.N.D."/>
            <person name="Weir B.S."/>
            <person name="Guttman D.S."/>
        </authorList>
    </citation>
    <scope>NUCLEOTIDE SEQUENCE [LARGE SCALE GENOMIC DNA]</scope>
    <source>
        <strain evidence="1 2">ICMP 16926</strain>
    </source>
</reference>
<sequence>MIGLASNNERDVEMANTTVTATLSPASNKTGQTVTARRFGVSDIPGAMDKMSWPVAAGLMRYWFKGNPWATADGGMDELTKDHKKEPSDPYVESSIVKMAWVLKFERANKVFNELKAKWNSQNALFRMRKEFPAKFAGKVDGAYQQSFASARDAEKFGYTNTIPVETSNANIFLLDELRGALANFNMRVIAEGEIIIASGKISFLVNRLGYYIDDSYDFSDVGNRFSQPLGYWNYDGVADPIVSNGSNFLSAIGKAEMARTAAMRGEDAQAIFKDIDGKRYHLIQNSDFSEYRSTHGKGGDFTVYSDILYESVTPPVLIKVVE</sequence>
<accession>A0A0Q0AFS7</accession>
<name>A0A0Q0AFS7_PSESX</name>
<comment type="caution">
    <text evidence="1">The sequence shown here is derived from an EMBL/GenBank/DDBJ whole genome shotgun (WGS) entry which is preliminary data.</text>
</comment>
<protein>
    <submittedName>
        <fullName evidence="1">Uncharacterized protein</fullName>
    </submittedName>
</protein>
<evidence type="ECO:0000313" key="2">
    <source>
        <dbReference type="Proteomes" id="UP000268096"/>
    </source>
</evidence>
<dbReference type="InterPro" id="IPR045646">
    <property type="entry name" value="DUF6402"/>
</dbReference>
<proteinExistence type="predicted"/>
<dbReference type="Proteomes" id="UP000268096">
    <property type="component" value="Unassembled WGS sequence"/>
</dbReference>
<organism evidence="1 2">
    <name type="scientific">Pseudomonas syringae pv. solidagae</name>
    <dbReference type="NCBI Taxonomy" id="264458"/>
    <lineage>
        <taxon>Bacteria</taxon>
        <taxon>Pseudomonadati</taxon>
        <taxon>Pseudomonadota</taxon>
        <taxon>Gammaproteobacteria</taxon>
        <taxon>Pseudomonadales</taxon>
        <taxon>Pseudomonadaceae</taxon>
        <taxon>Pseudomonas</taxon>
        <taxon>Pseudomonas syringae</taxon>
    </lineage>
</organism>
<dbReference type="Pfam" id="PF19940">
    <property type="entry name" value="DUF6402"/>
    <property type="match status" value="1"/>
</dbReference>